<sequence>MARILLGCTMGKARSQVIVCYRALLDFIYVAQYPTHDDSTLQYLTDTLDEFHANKDILQDLGIRNNFNIPKFHSMLHYEECIRNFRTTDNYNTEMFEQFHIDYAKEAWRASNFCKKLPQMTQWPSCQEKIVMFQSYISHYQSEEEREEEVNEAADGRNQDVGVVTAKRPAAPSQTLSNIQNKHGCPSFSYHLRIFLNKFLTRGDSIHCTQLGNAFLPFDQLDVWYSFKFSLDTLGNDIDGQKGIDLVRAQPGRGESPGRFDVVVVAHKDGAESTGLHGMKVGRLRLIFCLSEVIGLYNEAPAVWPKHHFAYVEWLTVSHSPGAHHNMYSVTKPLPLDTTGHLPGDIVPLSTIRQSCQLIPHLGAGVGWTEQWRSNSVLNACPTFLLYNWSSKYVYQTLW</sequence>
<evidence type="ECO:0000313" key="2">
    <source>
        <dbReference type="Proteomes" id="UP000823399"/>
    </source>
</evidence>
<accession>A0A9P7EWE0</accession>
<reference evidence="1" key="1">
    <citation type="journal article" date="2020" name="New Phytol.">
        <title>Comparative genomics reveals dynamic genome evolution in host specialist ectomycorrhizal fungi.</title>
        <authorList>
            <person name="Lofgren L.A."/>
            <person name="Nguyen N.H."/>
            <person name="Vilgalys R."/>
            <person name="Ruytinx J."/>
            <person name="Liao H.L."/>
            <person name="Branco S."/>
            <person name="Kuo A."/>
            <person name="LaButti K."/>
            <person name="Lipzen A."/>
            <person name="Andreopoulos W."/>
            <person name="Pangilinan J."/>
            <person name="Riley R."/>
            <person name="Hundley H."/>
            <person name="Na H."/>
            <person name="Barry K."/>
            <person name="Grigoriev I.V."/>
            <person name="Stajich J.E."/>
            <person name="Kennedy P.G."/>
        </authorList>
    </citation>
    <scope>NUCLEOTIDE SEQUENCE</scope>
    <source>
        <strain evidence="1">FC423</strain>
    </source>
</reference>
<dbReference type="RefSeq" id="XP_041287041.1">
    <property type="nucleotide sequence ID" value="XM_041431882.1"/>
</dbReference>
<dbReference type="EMBL" id="JABBWM010000087">
    <property type="protein sequence ID" value="KAG2092950.1"/>
    <property type="molecule type" value="Genomic_DNA"/>
</dbReference>
<dbReference type="AlphaFoldDB" id="A0A9P7EWE0"/>
<dbReference type="Proteomes" id="UP000823399">
    <property type="component" value="Unassembled WGS sequence"/>
</dbReference>
<keyword evidence="2" id="KW-1185">Reference proteome</keyword>
<dbReference type="GeneID" id="64694141"/>
<proteinExistence type="predicted"/>
<protein>
    <submittedName>
        <fullName evidence="1">Uncharacterized protein</fullName>
    </submittedName>
</protein>
<comment type="caution">
    <text evidence="1">The sequence shown here is derived from an EMBL/GenBank/DDBJ whole genome shotgun (WGS) entry which is preliminary data.</text>
</comment>
<evidence type="ECO:0000313" key="1">
    <source>
        <dbReference type="EMBL" id="KAG2092950.1"/>
    </source>
</evidence>
<name>A0A9P7EWE0_9AGAM</name>
<organism evidence="1 2">
    <name type="scientific">Suillus discolor</name>
    <dbReference type="NCBI Taxonomy" id="1912936"/>
    <lineage>
        <taxon>Eukaryota</taxon>
        <taxon>Fungi</taxon>
        <taxon>Dikarya</taxon>
        <taxon>Basidiomycota</taxon>
        <taxon>Agaricomycotina</taxon>
        <taxon>Agaricomycetes</taxon>
        <taxon>Agaricomycetidae</taxon>
        <taxon>Boletales</taxon>
        <taxon>Suillineae</taxon>
        <taxon>Suillaceae</taxon>
        <taxon>Suillus</taxon>
    </lineage>
</organism>
<dbReference type="OrthoDB" id="2688614at2759"/>
<gene>
    <name evidence="1" type="ORF">F5147DRAFT_585707</name>
</gene>